<dbReference type="Gene3D" id="3.40.50.10090">
    <property type="match status" value="2"/>
</dbReference>
<proteinExistence type="predicted"/>
<dbReference type="PANTHER" id="PTHR12390">
    <property type="entry name" value="UROPORPHYRINOGEN III SYNTHASE"/>
    <property type="match status" value="1"/>
</dbReference>
<dbReference type="Proteomes" id="UP000034947">
    <property type="component" value="Unassembled WGS sequence"/>
</dbReference>
<dbReference type="FunFam" id="3.40.50.10090:FF:000011">
    <property type="entry name" value="Uroporphyrinogen-III synthase (UroS), putative"/>
    <property type="match status" value="1"/>
</dbReference>
<accession>A0A0F8UWX6</accession>
<dbReference type="EMBL" id="JYKN01000548">
    <property type="protein sequence ID" value="KKK23998.1"/>
    <property type="molecule type" value="Genomic_DNA"/>
</dbReference>
<dbReference type="InterPro" id="IPR039793">
    <property type="entry name" value="UROS/Hem4"/>
</dbReference>
<dbReference type="CDD" id="cd06578">
    <property type="entry name" value="HemD"/>
    <property type="match status" value="1"/>
</dbReference>
<keyword evidence="3" id="KW-1185">Reference proteome</keyword>
<dbReference type="VEuPathDB" id="FungiDB:P175DRAFT_0504022"/>
<comment type="caution">
    <text evidence="2">The sequence shown here is derived from an EMBL/GenBank/DDBJ whole genome shotgun (WGS) entry which is preliminary data.</text>
</comment>
<dbReference type="GO" id="GO:0006780">
    <property type="term" value="P:uroporphyrinogen III biosynthetic process"/>
    <property type="evidence" value="ECO:0007669"/>
    <property type="project" value="InterPro"/>
</dbReference>
<name>A0A0F8UWX6_9EURO</name>
<dbReference type="Pfam" id="PF02602">
    <property type="entry name" value="HEM4"/>
    <property type="match status" value="1"/>
</dbReference>
<gene>
    <name evidence="2" type="ORF">AOCH_002131</name>
</gene>
<sequence>MTSLSTNTKHKTPILLLKTKSTPHDGYHEFFSASSNEREYDPTFIPVLEHQFHKENLQYIKSLFEGGALSPGPRRKYGGLIFTSQRAVEAFAELAGEIDEQIRKSLAPSLILYTVGPATARSLATLRDAYLPGANIFGADSGTGENLAAVMLRHYNSVYGGMGVSSEHHAEERGKQGNEAGMRKPALLFLVGEQRRDIIPKTLMGAVPERDRIRVDEVVVYQTGVVAGFEGDFEGVVRRELACCFSRSQCSSAGSHPRKTIWVVVFSPTGCDAMLKVLSREDGLVFGREPNREASERRVFVATIGPTTRDHLINEYRFAPEVCAKKPSPEGVGSGIEEFMKAWEGK</sequence>
<dbReference type="SUPFAM" id="SSF69618">
    <property type="entry name" value="HemD-like"/>
    <property type="match status" value="1"/>
</dbReference>
<evidence type="ECO:0000259" key="1">
    <source>
        <dbReference type="Pfam" id="PF02602"/>
    </source>
</evidence>
<dbReference type="GO" id="GO:0005829">
    <property type="term" value="C:cytosol"/>
    <property type="evidence" value="ECO:0007669"/>
    <property type="project" value="TreeGrafter"/>
</dbReference>
<organism evidence="2 3">
    <name type="scientific">Aspergillus ochraceoroseus</name>
    <dbReference type="NCBI Taxonomy" id="138278"/>
    <lineage>
        <taxon>Eukaryota</taxon>
        <taxon>Fungi</taxon>
        <taxon>Dikarya</taxon>
        <taxon>Ascomycota</taxon>
        <taxon>Pezizomycotina</taxon>
        <taxon>Eurotiomycetes</taxon>
        <taxon>Eurotiomycetidae</taxon>
        <taxon>Eurotiales</taxon>
        <taxon>Aspergillaceae</taxon>
        <taxon>Aspergillus</taxon>
        <taxon>Aspergillus subgen. Nidulantes</taxon>
    </lineage>
</organism>
<dbReference type="PANTHER" id="PTHR12390:SF0">
    <property type="entry name" value="UROPORPHYRINOGEN-III SYNTHASE"/>
    <property type="match status" value="1"/>
</dbReference>
<dbReference type="AlphaFoldDB" id="A0A0F8UWX6"/>
<dbReference type="OrthoDB" id="5595751at2759"/>
<protein>
    <recommendedName>
        <fullName evidence="1">Tetrapyrrole biosynthesis uroporphyrinogen III synthase domain-containing protein</fullName>
    </recommendedName>
</protein>
<evidence type="ECO:0000313" key="3">
    <source>
        <dbReference type="Proteomes" id="UP000034947"/>
    </source>
</evidence>
<feature type="domain" description="Tetrapyrrole biosynthesis uroporphyrinogen III synthase" evidence="1">
    <location>
        <begin position="36"/>
        <end position="331"/>
    </location>
</feature>
<evidence type="ECO:0000313" key="2">
    <source>
        <dbReference type="EMBL" id="KKK23998.1"/>
    </source>
</evidence>
<dbReference type="InterPro" id="IPR003754">
    <property type="entry name" value="4pyrrol_synth_uPrphyn_synth"/>
</dbReference>
<dbReference type="InterPro" id="IPR036108">
    <property type="entry name" value="4pyrrol_syn_uPrphyn_synt_sf"/>
</dbReference>
<reference evidence="2 3" key="1">
    <citation type="submission" date="2015-02" db="EMBL/GenBank/DDBJ databases">
        <title>Draft Genome Sequences of Two Closely-Related Aflatoxigenic Aspergillus Species Obtained from the Cote d'Ivoire.</title>
        <authorList>
            <person name="Moore G.G."/>
            <person name="Beltz S.B."/>
            <person name="Mack B.M."/>
        </authorList>
    </citation>
    <scope>NUCLEOTIDE SEQUENCE [LARGE SCALE GENOMIC DNA]</scope>
    <source>
        <strain evidence="2 3">SRRC1432</strain>
    </source>
</reference>
<dbReference type="UniPathway" id="UPA00251">
    <property type="reaction ID" value="UER00320"/>
</dbReference>
<dbReference type="GO" id="GO:0004852">
    <property type="term" value="F:uroporphyrinogen-III synthase activity"/>
    <property type="evidence" value="ECO:0007669"/>
    <property type="project" value="InterPro"/>
</dbReference>
<dbReference type="GO" id="GO:0006782">
    <property type="term" value="P:protoporphyrinogen IX biosynthetic process"/>
    <property type="evidence" value="ECO:0007669"/>
    <property type="project" value="UniProtKB-UniPathway"/>
</dbReference>